<organism evidence="2 3">
    <name type="scientific">Streptomyces cinnabarinus</name>
    <dbReference type="NCBI Taxonomy" id="67287"/>
    <lineage>
        <taxon>Bacteria</taxon>
        <taxon>Bacillati</taxon>
        <taxon>Actinomycetota</taxon>
        <taxon>Actinomycetes</taxon>
        <taxon>Kitasatosporales</taxon>
        <taxon>Streptomycetaceae</taxon>
        <taxon>Streptomyces</taxon>
    </lineage>
</organism>
<gene>
    <name evidence="2" type="ORF">STRCI_001330</name>
</gene>
<evidence type="ECO:0000313" key="2">
    <source>
        <dbReference type="EMBL" id="WAZ20229.1"/>
    </source>
</evidence>
<protein>
    <submittedName>
        <fullName evidence="2">Uncharacterized protein</fullName>
    </submittedName>
</protein>
<proteinExistence type="predicted"/>
<evidence type="ECO:0000313" key="3">
    <source>
        <dbReference type="Proteomes" id="UP001164439"/>
    </source>
</evidence>
<dbReference type="RefSeq" id="WP_269657917.1">
    <property type="nucleotide sequence ID" value="NZ_CP114413.1"/>
</dbReference>
<name>A0ABY7K747_9ACTN</name>
<keyword evidence="3" id="KW-1185">Reference proteome</keyword>
<feature type="coiled-coil region" evidence="1">
    <location>
        <begin position="63"/>
        <end position="97"/>
    </location>
</feature>
<sequence>MIAYVFLALGTAGTAGVLYAVAPAGRGLHRYVVPRSVLRAEAAKSNASADELACKLVGVTSELEGAYEELRGALADKEKAERQVTVLEEQLEGFDAVCAENTELRSHLSNVTAIRLLRSADGDGVSAPPDEAQEFTDLTPAAWRARA</sequence>
<reference evidence="2" key="1">
    <citation type="submission" date="2022-12" db="EMBL/GenBank/DDBJ databases">
        <authorList>
            <person name="Ruckert C."/>
            <person name="Busche T."/>
            <person name="Kalinowski J."/>
            <person name="Wittmann C."/>
        </authorList>
    </citation>
    <scope>NUCLEOTIDE SEQUENCE</scope>
    <source>
        <strain evidence="2">DSM 40467</strain>
    </source>
</reference>
<keyword evidence="1" id="KW-0175">Coiled coil</keyword>
<accession>A0ABY7K747</accession>
<evidence type="ECO:0000256" key="1">
    <source>
        <dbReference type="SAM" id="Coils"/>
    </source>
</evidence>
<dbReference type="Proteomes" id="UP001164439">
    <property type="component" value="Chromosome"/>
</dbReference>
<dbReference type="EMBL" id="CP114413">
    <property type="protein sequence ID" value="WAZ20229.1"/>
    <property type="molecule type" value="Genomic_DNA"/>
</dbReference>